<dbReference type="EMBL" id="KY369967">
    <property type="protein sequence ID" value="ATP66633.1"/>
    <property type="molecule type" value="Genomic_RNA"/>
</dbReference>
<name>A0A2H4MYU6_9NIDO</name>
<keyword evidence="1" id="KW-0472">Membrane</keyword>
<keyword evidence="1" id="KW-0812">Transmembrane</keyword>
<dbReference type="GO" id="GO:0019031">
    <property type="term" value="C:viral envelope"/>
    <property type="evidence" value="ECO:0007669"/>
    <property type="project" value="InterPro"/>
</dbReference>
<proteinExistence type="predicted"/>
<organism evidence="2">
    <name type="scientific">RtMc arterivirus</name>
    <dbReference type="NCBI Taxonomy" id="2847274"/>
    <lineage>
        <taxon>Viruses</taxon>
        <taxon>Riboviria</taxon>
        <taxon>Orthornavirae</taxon>
        <taxon>Pisuviricota</taxon>
        <taxon>Pisoniviricetes</taxon>
        <taxon>Nidovirales</taxon>
        <taxon>Arnidovirineae</taxon>
        <taxon>Arteriviridae</taxon>
        <taxon>Variarterivirinae</taxon>
        <taxon>Betaarterivirus</taxon>
        <taxon>Mibartevirus</taxon>
        <taxon>Betaarterivirus timiclar</taxon>
    </lineage>
</organism>
<dbReference type="PROSITE" id="PS51257">
    <property type="entry name" value="PROKAR_LIPOPROTEIN"/>
    <property type="match status" value="1"/>
</dbReference>
<feature type="transmembrane region" description="Helical" evidence="1">
    <location>
        <begin position="84"/>
        <end position="105"/>
    </location>
</feature>
<dbReference type="OrthoDB" id="14407at10239"/>
<evidence type="ECO:0000256" key="1">
    <source>
        <dbReference type="SAM" id="Phobius"/>
    </source>
</evidence>
<keyword evidence="1" id="KW-1133">Transmembrane helix</keyword>
<evidence type="ECO:0000313" key="2">
    <source>
        <dbReference type="EMBL" id="ATP66633.1"/>
    </source>
</evidence>
<dbReference type="Pfam" id="PF00951">
    <property type="entry name" value="Arteri_Gl"/>
    <property type="match status" value="1"/>
</dbReference>
<protein>
    <submittedName>
        <fullName evidence="2">GP5 protein</fullName>
    </submittedName>
</protein>
<accession>A0A2H4MYU6</accession>
<sequence length="204" mass="22892">MTCFKRPAHLLMALPSWWLLSFLFIGSSCVASTDGGNSSQTQQLSIYDLTLCELNGTKWVASWFPYAVETFVVYPIITHAISVWFLTTGHFLDSIGLALVAAAGYNDNKYIVTSLFAIAAFAAFVCFCIRFVKNVWSWRYACTRYTNYVLDTSGRVWRWKSPILLQRNGRIDLGVALVEPKKVVIEGVEATKVVSVQAERWAPA</sequence>
<dbReference type="Proteomes" id="UP000289356">
    <property type="component" value="Segment"/>
</dbReference>
<evidence type="ECO:0000313" key="3">
    <source>
        <dbReference type="Proteomes" id="UP000289356"/>
    </source>
</evidence>
<feature type="transmembrane region" description="Helical" evidence="1">
    <location>
        <begin position="111"/>
        <end position="132"/>
    </location>
</feature>
<dbReference type="InterPro" id="IPR001332">
    <property type="entry name" value="Arteri_GP5"/>
</dbReference>
<keyword evidence="3" id="KW-1185">Reference proteome</keyword>
<reference evidence="2" key="1">
    <citation type="journal article" date="2018" name="Microbiome">
        <title>Comparative analysis of rodent and small mammal viromes to better understand the wildlife origin of emerging infectious diseases.</title>
        <authorList>
            <person name="Wu Z."/>
            <person name="Lu L."/>
            <person name="Du J."/>
            <person name="Yang L."/>
            <person name="Ren X."/>
            <person name="Liu B."/>
            <person name="Jiang J."/>
            <person name="Yang J."/>
            <person name="Dong J."/>
            <person name="Sun L."/>
            <person name="Zhu Y."/>
            <person name="Li Y."/>
            <person name="Zheng D."/>
            <person name="Zhang C."/>
            <person name="Su H."/>
            <person name="Zheng Y."/>
            <person name="Zhou H."/>
            <person name="Zhu G."/>
            <person name="Li H."/>
            <person name="Chmura A."/>
            <person name="Yang F."/>
            <person name="Daszak P."/>
            <person name="Wang J."/>
            <person name="Liu Q."/>
            <person name="Jin Q."/>
        </authorList>
    </citation>
    <scope>NUCLEOTIDE SEQUENCE [LARGE SCALE GENOMIC DNA]</scope>
    <source>
        <strain evidence="2">RtMc-Arterivirus/Tibet2014</strain>
    </source>
</reference>